<feature type="repeat" description="PPR" evidence="3">
    <location>
        <begin position="233"/>
        <end position="263"/>
    </location>
</feature>
<dbReference type="Pfam" id="PF12854">
    <property type="entry name" value="PPR_1"/>
    <property type="match status" value="1"/>
</dbReference>
<name>A0AAV3QGZ5_LITER</name>
<dbReference type="FunFam" id="1.25.40.10:FF:000316">
    <property type="entry name" value="Pentatricopeptide repeat-containing protein"/>
    <property type="match status" value="1"/>
</dbReference>
<dbReference type="Proteomes" id="UP001454036">
    <property type="component" value="Unassembled WGS sequence"/>
</dbReference>
<keyword evidence="6" id="KW-1185">Reference proteome</keyword>
<feature type="repeat" description="PPR" evidence="3">
    <location>
        <begin position="202"/>
        <end position="232"/>
    </location>
</feature>
<dbReference type="InterPro" id="IPR046960">
    <property type="entry name" value="PPR_At4g14850-like_plant"/>
</dbReference>
<dbReference type="AlphaFoldDB" id="A0AAV3QGZ5"/>
<dbReference type="Gene3D" id="1.25.40.10">
    <property type="entry name" value="Tetratricopeptide repeat domain"/>
    <property type="match status" value="7"/>
</dbReference>
<evidence type="ECO:0000256" key="3">
    <source>
        <dbReference type="PROSITE-ProRule" id="PRU00708"/>
    </source>
</evidence>
<feature type="repeat" description="PPR" evidence="3">
    <location>
        <begin position="458"/>
        <end position="492"/>
    </location>
</feature>
<feature type="repeat" description="PPR" evidence="3">
    <location>
        <begin position="78"/>
        <end position="112"/>
    </location>
</feature>
<dbReference type="GO" id="GO:0048731">
    <property type="term" value="P:system development"/>
    <property type="evidence" value="ECO:0007669"/>
    <property type="project" value="UniProtKB-ARBA"/>
</dbReference>
<feature type="repeat" description="PPR" evidence="3">
    <location>
        <begin position="264"/>
        <end position="298"/>
    </location>
</feature>
<evidence type="ECO:0000256" key="1">
    <source>
        <dbReference type="ARBA" id="ARBA00006643"/>
    </source>
</evidence>
<gene>
    <name evidence="5" type="ORF">LIER_18041</name>
</gene>
<dbReference type="SUPFAM" id="SSF48452">
    <property type="entry name" value="TPR-like"/>
    <property type="match status" value="1"/>
</dbReference>
<sequence length="765" mass="86898">MKVLVPKRCCFGQITFLIKPNTKTFTSFKSVETTSTTHSAKIVPISQIVQWNKSIANFMKNGNYQSALCLFNSMNQRTVVSWNTMMSGYLYNGKFDKARKMFDEMPERDLVSWNIMVSGCVKSKNLGAARVLFDQMPVRDVVSWNVMLSAYAQNGMVDEARRVFEMMPVKNEISWNGMLAAYVGNGMIEEARRLFDCRSSWEVVSWNCLMGGFLKNKRLDEARWVFDRIPVKDLVSWNTIISCYAQTGMLDEAMKLFEESPVKDVFTWTAIVSGHVQNDMLDDARRIFDEMPEKNVVSFNSMITGYAKSNRMDLARELFEAMPSRNTSSWNTMITGYAQNGDIEHARNLFDKMPYRDCISWAAIIAGYAQSGNSDEALQIFIEMQRGGERLNRSASTTVLSTCANIASLELGKQIHGCLYKSGFVSGGIVGNAVLAMYCKCGCIDEAHCVFEEIRERDVVTWNTLIHGYARYGFSRKALELFETMKKDRFKPDDITMVGVLSACSHTGLVDRGTEYFYSMGREYGIIANSKHYSCMIDLLGRAGRLDDAENLLKDMPFEADAATWGALLGASRIHGNTKLGEKAAQMVLAKEPWNAGMYILLSNLYAASGRWGEVRMMRLKMRDTGIKKVPGYSWIEVQNRTHVFTVGDSAHPQSGRIYVFLEDLYLRMQREGYVTSTKLVLHDVDEEEKVQMLKHHSEKLAVAFGILNIPDGRPIRVIKNLRVCEDCHTVMKFISRIEGRVIILRDNNRFHHFNNGVCTCGDYW</sequence>
<reference evidence="5 6" key="1">
    <citation type="submission" date="2024-01" db="EMBL/GenBank/DDBJ databases">
        <title>The complete chloroplast genome sequence of Lithospermum erythrorhizon: insights into the phylogenetic relationship among Boraginaceae species and the maternal lineages of purple gromwells.</title>
        <authorList>
            <person name="Okada T."/>
            <person name="Watanabe K."/>
        </authorList>
    </citation>
    <scope>NUCLEOTIDE SEQUENCE [LARGE SCALE GENOMIC DNA]</scope>
</reference>
<comment type="similarity">
    <text evidence="1">Belongs to the PPR family. PCMP-H subfamily.</text>
</comment>
<proteinExistence type="inferred from homology"/>
<feature type="domain" description="DYW" evidence="4">
    <location>
        <begin position="673"/>
        <end position="765"/>
    </location>
</feature>
<evidence type="ECO:0000313" key="5">
    <source>
        <dbReference type="EMBL" id="GAA0161808.1"/>
    </source>
</evidence>
<evidence type="ECO:0000256" key="2">
    <source>
        <dbReference type="ARBA" id="ARBA00022737"/>
    </source>
</evidence>
<dbReference type="GO" id="GO:0003723">
    <property type="term" value="F:RNA binding"/>
    <property type="evidence" value="ECO:0007669"/>
    <property type="project" value="InterPro"/>
</dbReference>
<dbReference type="Pfam" id="PF14432">
    <property type="entry name" value="DYW_deaminase"/>
    <property type="match status" value="1"/>
</dbReference>
<dbReference type="InterPro" id="IPR032867">
    <property type="entry name" value="DYW_dom"/>
</dbReference>
<dbReference type="InterPro" id="IPR002885">
    <property type="entry name" value="PPR_rpt"/>
</dbReference>
<dbReference type="GO" id="GO:0008270">
    <property type="term" value="F:zinc ion binding"/>
    <property type="evidence" value="ECO:0007669"/>
    <property type="project" value="InterPro"/>
</dbReference>
<feature type="repeat" description="PPR" evidence="3">
    <location>
        <begin position="529"/>
        <end position="559"/>
    </location>
</feature>
<dbReference type="EMBL" id="BAABME010004282">
    <property type="protein sequence ID" value="GAA0161808.1"/>
    <property type="molecule type" value="Genomic_DNA"/>
</dbReference>
<feature type="repeat" description="PPR" evidence="3">
    <location>
        <begin position="326"/>
        <end position="360"/>
    </location>
</feature>
<dbReference type="PROSITE" id="PS51375">
    <property type="entry name" value="PPR"/>
    <property type="match status" value="8"/>
</dbReference>
<dbReference type="PANTHER" id="PTHR47926">
    <property type="entry name" value="PENTATRICOPEPTIDE REPEAT-CONTAINING PROTEIN"/>
    <property type="match status" value="1"/>
</dbReference>
<dbReference type="PANTHER" id="PTHR47926:SF433">
    <property type="entry name" value="PENTATRICOPEPTIDE REPEAT-CONTAINING PROTEIN"/>
    <property type="match status" value="1"/>
</dbReference>
<dbReference type="Pfam" id="PF20431">
    <property type="entry name" value="E_motif"/>
    <property type="match status" value="1"/>
</dbReference>
<dbReference type="InterPro" id="IPR011990">
    <property type="entry name" value="TPR-like_helical_dom_sf"/>
</dbReference>
<evidence type="ECO:0000313" key="6">
    <source>
        <dbReference type="Proteomes" id="UP001454036"/>
    </source>
</evidence>
<dbReference type="FunFam" id="1.25.40.10:FF:000031">
    <property type="entry name" value="Pentatricopeptide repeat-containing protein mitochondrial"/>
    <property type="match status" value="1"/>
</dbReference>
<dbReference type="Pfam" id="PF01535">
    <property type="entry name" value="PPR"/>
    <property type="match status" value="8"/>
</dbReference>
<keyword evidence="2" id="KW-0677">Repeat</keyword>
<dbReference type="InterPro" id="IPR046848">
    <property type="entry name" value="E_motif"/>
</dbReference>
<dbReference type="NCBIfam" id="TIGR00756">
    <property type="entry name" value="PPR"/>
    <property type="match status" value="12"/>
</dbReference>
<dbReference type="GO" id="GO:0009451">
    <property type="term" value="P:RNA modification"/>
    <property type="evidence" value="ECO:0007669"/>
    <property type="project" value="InterPro"/>
</dbReference>
<dbReference type="FunFam" id="1.25.40.10:FF:000366">
    <property type="entry name" value="Pentatricopeptide (PPR) repeat-containing protein"/>
    <property type="match status" value="1"/>
</dbReference>
<organism evidence="5 6">
    <name type="scientific">Lithospermum erythrorhizon</name>
    <name type="common">Purple gromwell</name>
    <name type="synonym">Lithospermum officinale var. erythrorhizon</name>
    <dbReference type="NCBI Taxonomy" id="34254"/>
    <lineage>
        <taxon>Eukaryota</taxon>
        <taxon>Viridiplantae</taxon>
        <taxon>Streptophyta</taxon>
        <taxon>Embryophyta</taxon>
        <taxon>Tracheophyta</taxon>
        <taxon>Spermatophyta</taxon>
        <taxon>Magnoliopsida</taxon>
        <taxon>eudicotyledons</taxon>
        <taxon>Gunneridae</taxon>
        <taxon>Pentapetalae</taxon>
        <taxon>asterids</taxon>
        <taxon>lamiids</taxon>
        <taxon>Boraginales</taxon>
        <taxon>Boraginaceae</taxon>
        <taxon>Boraginoideae</taxon>
        <taxon>Lithospermeae</taxon>
        <taxon>Lithospermum</taxon>
    </lineage>
</organism>
<accession>A0AAV3QGZ5</accession>
<dbReference type="FunFam" id="1.25.40.10:FF:000125">
    <property type="entry name" value="Pentatricopeptide repeat-containing protein"/>
    <property type="match status" value="3"/>
</dbReference>
<dbReference type="Pfam" id="PF13041">
    <property type="entry name" value="PPR_2"/>
    <property type="match status" value="2"/>
</dbReference>
<evidence type="ECO:0000259" key="4">
    <source>
        <dbReference type="Pfam" id="PF14432"/>
    </source>
</evidence>
<feature type="repeat" description="PPR" evidence="3">
    <location>
        <begin position="140"/>
        <end position="174"/>
    </location>
</feature>
<comment type="caution">
    <text evidence="5">The sequence shown here is derived from an EMBL/GenBank/DDBJ whole genome shotgun (WGS) entry which is preliminary data.</text>
</comment>
<protein>
    <recommendedName>
        <fullName evidence="4">DYW domain-containing protein</fullName>
    </recommendedName>
</protein>